<feature type="domain" description="HTH luxR-type" evidence="4">
    <location>
        <begin position="38"/>
        <end position="103"/>
    </location>
</feature>
<dbReference type="Gene3D" id="1.10.10.10">
    <property type="entry name" value="Winged helix-like DNA-binding domain superfamily/Winged helix DNA-binding domain"/>
    <property type="match status" value="1"/>
</dbReference>
<evidence type="ECO:0000313" key="5">
    <source>
        <dbReference type="EMBL" id="SVB90740.1"/>
    </source>
</evidence>
<evidence type="ECO:0000256" key="2">
    <source>
        <dbReference type="ARBA" id="ARBA00023125"/>
    </source>
</evidence>
<dbReference type="GO" id="GO:0003677">
    <property type="term" value="F:DNA binding"/>
    <property type="evidence" value="ECO:0007669"/>
    <property type="project" value="UniProtKB-KW"/>
</dbReference>
<evidence type="ECO:0000256" key="1">
    <source>
        <dbReference type="ARBA" id="ARBA00023015"/>
    </source>
</evidence>
<dbReference type="SUPFAM" id="SSF46894">
    <property type="entry name" value="C-terminal effector domain of the bipartite response regulators"/>
    <property type="match status" value="1"/>
</dbReference>
<keyword evidence="2" id="KW-0238">DNA-binding</keyword>
<dbReference type="CDD" id="cd06170">
    <property type="entry name" value="LuxR_C_like"/>
    <property type="match status" value="1"/>
</dbReference>
<dbReference type="PANTHER" id="PTHR44688">
    <property type="entry name" value="DNA-BINDING TRANSCRIPTIONAL ACTIVATOR DEVR_DOSR"/>
    <property type="match status" value="1"/>
</dbReference>
<evidence type="ECO:0000259" key="4">
    <source>
        <dbReference type="PROSITE" id="PS50043"/>
    </source>
</evidence>
<dbReference type="SMART" id="SM00421">
    <property type="entry name" value="HTH_LUXR"/>
    <property type="match status" value="1"/>
</dbReference>
<dbReference type="PANTHER" id="PTHR44688:SF16">
    <property type="entry name" value="DNA-BINDING TRANSCRIPTIONAL ACTIVATOR DEVR_DOSR"/>
    <property type="match status" value="1"/>
</dbReference>
<dbReference type="AlphaFoldDB" id="A0A382HTX1"/>
<dbReference type="PROSITE" id="PS50043">
    <property type="entry name" value="HTH_LUXR_2"/>
    <property type="match status" value="1"/>
</dbReference>
<dbReference type="InterPro" id="IPR000792">
    <property type="entry name" value="Tscrpt_reg_LuxR_C"/>
</dbReference>
<dbReference type="InterPro" id="IPR036388">
    <property type="entry name" value="WH-like_DNA-bd_sf"/>
</dbReference>
<dbReference type="EMBL" id="UINC01063277">
    <property type="protein sequence ID" value="SVB90740.1"/>
    <property type="molecule type" value="Genomic_DNA"/>
</dbReference>
<keyword evidence="3" id="KW-0804">Transcription</keyword>
<gene>
    <name evidence="5" type="ORF">METZ01_LOCUS243594</name>
</gene>
<keyword evidence="1" id="KW-0805">Transcription regulation</keyword>
<dbReference type="GO" id="GO:0006355">
    <property type="term" value="P:regulation of DNA-templated transcription"/>
    <property type="evidence" value="ECO:0007669"/>
    <property type="project" value="InterPro"/>
</dbReference>
<dbReference type="PROSITE" id="PS00622">
    <property type="entry name" value="HTH_LUXR_1"/>
    <property type="match status" value="1"/>
</dbReference>
<evidence type="ECO:0000256" key="3">
    <source>
        <dbReference type="ARBA" id="ARBA00023163"/>
    </source>
</evidence>
<proteinExistence type="predicted"/>
<reference evidence="5" key="1">
    <citation type="submission" date="2018-05" db="EMBL/GenBank/DDBJ databases">
        <authorList>
            <person name="Lanie J.A."/>
            <person name="Ng W.-L."/>
            <person name="Kazmierczak K.M."/>
            <person name="Andrzejewski T.M."/>
            <person name="Davidsen T.M."/>
            <person name="Wayne K.J."/>
            <person name="Tettelin H."/>
            <person name="Glass J.I."/>
            <person name="Rusch D."/>
            <person name="Podicherti R."/>
            <person name="Tsui H.-C.T."/>
            <person name="Winkler M.E."/>
        </authorList>
    </citation>
    <scope>NUCLEOTIDE SEQUENCE</scope>
</reference>
<name>A0A382HTX1_9ZZZZ</name>
<dbReference type="Pfam" id="PF00196">
    <property type="entry name" value="GerE"/>
    <property type="match status" value="1"/>
</dbReference>
<accession>A0A382HTX1</accession>
<sequence>MYFPQDLCSAIQPIHEGETIFPPSLGPLIDTEPAEAPAVEEVQNLSRRQREVLSLIAEGLSSQAIATRLALSQRTVETHRRHICHRLQIRTVAGLTKYAIATGLTRLDWRP</sequence>
<dbReference type="InterPro" id="IPR016032">
    <property type="entry name" value="Sig_transdc_resp-reg_C-effctor"/>
</dbReference>
<protein>
    <recommendedName>
        <fullName evidence="4">HTH luxR-type domain-containing protein</fullName>
    </recommendedName>
</protein>
<organism evidence="5">
    <name type="scientific">marine metagenome</name>
    <dbReference type="NCBI Taxonomy" id="408172"/>
    <lineage>
        <taxon>unclassified sequences</taxon>
        <taxon>metagenomes</taxon>
        <taxon>ecological metagenomes</taxon>
    </lineage>
</organism>
<dbReference type="PRINTS" id="PR00038">
    <property type="entry name" value="HTHLUXR"/>
</dbReference>